<evidence type="ECO:0000313" key="3">
    <source>
        <dbReference type="Proteomes" id="UP001303046"/>
    </source>
</evidence>
<dbReference type="SUPFAM" id="SSF56672">
    <property type="entry name" value="DNA/RNA polymerases"/>
    <property type="match status" value="1"/>
</dbReference>
<dbReference type="Proteomes" id="UP001303046">
    <property type="component" value="Unassembled WGS sequence"/>
</dbReference>
<feature type="domain" description="Reverse transcriptase" evidence="1">
    <location>
        <begin position="1"/>
        <end position="127"/>
    </location>
</feature>
<protein>
    <recommendedName>
        <fullName evidence="1">Reverse transcriptase domain-containing protein</fullName>
    </recommendedName>
</protein>
<dbReference type="PROSITE" id="PS50878">
    <property type="entry name" value="RT_POL"/>
    <property type="match status" value="1"/>
</dbReference>
<dbReference type="InterPro" id="IPR043128">
    <property type="entry name" value="Rev_trsase/Diguanyl_cyclase"/>
</dbReference>
<reference evidence="2 3" key="1">
    <citation type="submission" date="2023-08" db="EMBL/GenBank/DDBJ databases">
        <title>A Necator americanus chromosomal reference genome.</title>
        <authorList>
            <person name="Ilik V."/>
            <person name="Petrzelkova K.J."/>
            <person name="Pardy F."/>
            <person name="Fuh T."/>
            <person name="Niatou-Singa F.S."/>
            <person name="Gouil Q."/>
            <person name="Baker L."/>
            <person name="Ritchie M.E."/>
            <person name="Jex A.R."/>
            <person name="Gazzola D."/>
            <person name="Li H."/>
            <person name="Toshio Fujiwara R."/>
            <person name="Zhan B."/>
            <person name="Aroian R.V."/>
            <person name="Pafco B."/>
            <person name="Schwarz E.M."/>
        </authorList>
    </citation>
    <scope>NUCLEOTIDE SEQUENCE [LARGE SCALE GENOMIC DNA]</scope>
    <source>
        <strain evidence="2 3">Aroian</strain>
        <tissue evidence="2">Whole animal</tissue>
    </source>
</reference>
<dbReference type="InterPro" id="IPR043502">
    <property type="entry name" value="DNA/RNA_pol_sf"/>
</dbReference>
<evidence type="ECO:0000259" key="1">
    <source>
        <dbReference type="PROSITE" id="PS50878"/>
    </source>
</evidence>
<proteinExistence type="predicted"/>
<name>A0ABR1D412_NECAM</name>
<dbReference type="Pfam" id="PF00078">
    <property type="entry name" value="RVT_1"/>
    <property type="match status" value="1"/>
</dbReference>
<dbReference type="PANTHER" id="PTHR47027">
    <property type="entry name" value="REVERSE TRANSCRIPTASE DOMAIN-CONTAINING PROTEIN"/>
    <property type="match status" value="1"/>
</dbReference>
<evidence type="ECO:0000313" key="2">
    <source>
        <dbReference type="EMBL" id="KAK6744161.1"/>
    </source>
</evidence>
<dbReference type="PANTHER" id="PTHR47027:SF28">
    <property type="entry name" value="ENDONUCLEASE-REVERSE TRANSCRIPTASE"/>
    <property type="match status" value="1"/>
</dbReference>
<organism evidence="2 3">
    <name type="scientific">Necator americanus</name>
    <name type="common">Human hookworm</name>
    <dbReference type="NCBI Taxonomy" id="51031"/>
    <lineage>
        <taxon>Eukaryota</taxon>
        <taxon>Metazoa</taxon>
        <taxon>Ecdysozoa</taxon>
        <taxon>Nematoda</taxon>
        <taxon>Chromadorea</taxon>
        <taxon>Rhabditida</taxon>
        <taxon>Rhabditina</taxon>
        <taxon>Rhabditomorpha</taxon>
        <taxon>Strongyloidea</taxon>
        <taxon>Ancylostomatidae</taxon>
        <taxon>Bunostominae</taxon>
        <taxon>Necator</taxon>
    </lineage>
</organism>
<comment type="caution">
    <text evidence="2">The sequence shown here is derived from an EMBL/GenBank/DDBJ whole genome shotgun (WGS) entry which is preliminary data.</text>
</comment>
<gene>
    <name evidence="2" type="primary">Necator_chrIII.g11850</name>
    <name evidence="2" type="ORF">RB195_011084</name>
</gene>
<dbReference type="Gene3D" id="3.30.70.270">
    <property type="match status" value="1"/>
</dbReference>
<accession>A0ABR1D412</accession>
<sequence length="129" mass="14776">MSMRSHRVPEEYVRWTKLLYAKPTSVVRCAAGTSRPFLVQVEVHQGSSLSPLLFILCMATIAKEVQKQHQWTLFFADDVMFASESRGDLQKQAQSWKDRLQKYGLRLNTSKTEYMECGPRTEDGSILAC</sequence>
<keyword evidence="3" id="KW-1185">Reference proteome</keyword>
<dbReference type="EMBL" id="JAVFWL010000003">
    <property type="protein sequence ID" value="KAK6744161.1"/>
    <property type="molecule type" value="Genomic_DNA"/>
</dbReference>
<dbReference type="InterPro" id="IPR000477">
    <property type="entry name" value="RT_dom"/>
</dbReference>